<name>A0A7I7QXC2_9MYCO</name>
<dbReference type="EMBL" id="AP022588">
    <property type="protein sequence ID" value="BBY30991.1"/>
    <property type="molecule type" value="Genomic_DNA"/>
</dbReference>
<dbReference type="InterPro" id="IPR003779">
    <property type="entry name" value="CMD-like"/>
</dbReference>
<protein>
    <submittedName>
        <fullName evidence="2">Carboxymuconolactone decarboxylase</fullName>
    </submittedName>
</protein>
<dbReference type="KEGG" id="msei:MSEDJ_50870"/>
<dbReference type="Pfam" id="PF02627">
    <property type="entry name" value="CMD"/>
    <property type="match status" value="1"/>
</dbReference>
<dbReference type="AlphaFoldDB" id="A0A7I7QXC2"/>
<evidence type="ECO:0000313" key="3">
    <source>
        <dbReference type="Proteomes" id="UP000467193"/>
    </source>
</evidence>
<dbReference type="Gene3D" id="1.20.1290.10">
    <property type="entry name" value="AhpD-like"/>
    <property type="match status" value="1"/>
</dbReference>
<proteinExistence type="predicted"/>
<dbReference type="GO" id="GO:0051920">
    <property type="term" value="F:peroxiredoxin activity"/>
    <property type="evidence" value="ECO:0007669"/>
    <property type="project" value="InterPro"/>
</dbReference>
<feature type="domain" description="Carboxymuconolactone decarboxylase-like" evidence="1">
    <location>
        <begin position="44"/>
        <end position="126"/>
    </location>
</feature>
<keyword evidence="3" id="KW-1185">Reference proteome</keyword>
<accession>A0A7I7QXC2</accession>
<organism evidence="2 3">
    <name type="scientific">Mycolicibacterium sediminis</name>
    <dbReference type="NCBI Taxonomy" id="1286180"/>
    <lineage>
        <taxon>Bacteria</taxon>
        <taxon>Bacillati</taxon>
        <taxon>Actinomycetota</taxon>
        <taxon>Actinomycetes</taxon>
        <taxon>Mycobacteriales</taxon>
        <taxon>Mycobacteriaceae</taxon>
        <taxon>Mycolicibacterium</taxon>
    </lineage>
</organism>
<gene>
    <name evidence="2" type="ORF">MSEDJ_50870</name>
</gene>
<evidence type="ECO:0000313" key="2">
    <source>
        <dbReference type="EMBL" id="BBY30991.1"/>
    </source>
</evidence>
<dbReference type="Proteomes" id="UP000467193">
    <property type="component" value="Chromosome"/>
</dbReference>
<dbReference type="PANTHER" id="PTHR34846">
    <property type="entry name" value="4-CARBOXYMUCONOLACTONE DECARBOXYLASE FAMILY PROTEIN (AFU_ORTHOLOGUE AFUA_6G11590)"/>
    <property type="match status" value="1"/>
</dbReference>
<dbReference type="PANTHER" id="PTHR34846:SF5">
    <property type="entry name" value="CARBOXYMUCONOLACTONE DECARBOXYLASE-LIKE DOMAIN-CONTAINING PROTEIN"/>
    <property type="match status" value="1"/>
</dbReference>
<sequence>MRVTPIGPEDWDENVVKAMSVMLSPDRLERRDPGTALATLARNPKLTRAFLRFNVYLLFGSTLPARVRELAVLRVAHRRGCDYEWIHHVEMGTEVGLSSASIEAVTRGEGLDEFDQAVITAVDELEEKSNMTDASWSILSQHLDEPQRMDFVFTVGCYGLLAMAFNTFGVLPEQEN</sequence>
<evidence type="ECO:0000259" key="1">
    <source>
        <dbReference type="Pfam" id="PF02627"/>
    </source>
</evidence>
<reference evidence="2 3" key="1">
    <citation type="journal article" date="2019" name="Emerg. Microbes Infect.">
        <title>Comprehensive subspecies identification of 175 nontuberculous mycobacteria species based on 7547 genomic profiles.</title>
        <authorList>
            <person name="Matsumoto Y."/>
            <person name="Kinjo T."/>
            <person name="Motooka D."/>
            <person name="Nabeya D."/>
            <person name="Jung N."/>
            <person name="Uechi K."/>
            <person name="Horii T."/>
            <person name="Iida T."/>
            <person name="Fujita J."/>
            <person name="Nakamura S."/>
        </authorList>
    </citation>
    <scope>NUCLEOTIDE SEQUENCE [LARGE SCALE GENOMIC DNA]</scope>
    <source>
        <strain evidence="2 3">JCM 17899</strain>
    </source>
</reference>
<dbReference type="SUPFAM" id="SSF69118">
    <property type="entry name" value="AhpD-like"/>
    <property type="match status" value="1"/>
</dbReference>
<dbReference type="InterPro" id="IPR029032">
    <property type="entry name" value="AhpD-like"/>
</dbReference>
<dbReference type="RefSeq" id="WP_163800539.1">
    <property type="nucleotide sequence ID" value="NZ_AP022588.1"/>
</dbReference>